<evidence type="ECO:0000256" key="1">
    <source>
        <dbReference type="ARBA" id="ARBA00004496"/>
    </source>
</evidence>
<dbReference type="EC" id="4.2.1.59" evidence="8"/>
<evidence type="ECO:0000256" key="3">
    <source>
        <dbReference type="ARBA" id="ARBA00022516"/>
    </source>
</evidence>
<dbReference type="PANTHER" id="PTHR30272:SF1">
    <property type="entry name" value="3-HYDROXYACYL-[ACYL-CARRIER-PROTEIN] DEHYDRATASE"/>
    <property type="match status" value="1"/>
</dbReference>
<keyword evidence="3 8" id="KW-0444">Lipid biosynthesis</keyword>
<evidence type="ECO:0000256" key="8">
    <source>
        <dbReference type="HAMAP-Rule" id="MF_00406"/>
    </source>
</evidence>
<evidence type="ECO:0000256" key="4">
    <source>
        <dbReference type="ARBA" id="ARBA00022556"/>
    </source>
</evidence>
<dbReference type="GO" id="GO:0005737">
    <property type="term" value="C:cytoplasm"/>
    <property type="evidence" value="ECO:0007669"/>
    <property type="project" value="UniProtKB-SubCell"/>
</dbReference>
<dbReference type="SUPFAM" id="SSF54637">
    <property type="entry name" value="Thioesterase/thiol ester dehydrase-isomerase"/>
    <property type="match status" value="1"/>
</dbReference>
<dbReference type="EMBL" id="FR695872">
    <property type="protein sequence ID" value="CBX29231.1"/>
    <property type="molecule type" value="Genomic_DNA"/>
</dbReference>
<dbReference type="NCBIfam" id="TIGR01750">
    <property type="entry name" value="fabZ"/>
    <property type="match status" value="1"/>
</dbReference>
<dbReference type="NCBIfam" id="NF000582">
    <property type="entry name" value="PRK00006.1"/>
    <property type="match status" value="1"/>
</dbReference>
<comment type="function">
    <text evidence="7 8">Involved in unsaturated fatty acids biosynthesis. Catalyzes the dehydration of short chain beta-hydroxyacyl-ACPs and long chain saturated and unsaturated beta-hydroxyacyl-ACPs.</text>
</comment>
<organism evidence="9">
    <name type="scientific">uncultured Desulfobacterium sp</name>
    <dbReference type="NCBI Taxonomy" id="201089"/>
    <lineage>
        <taxon>Bacteria</taxon>
        <taxon>Pseudomonadati</taxon>
        <taxon>Thermodesulfobacteriota</taxon>
        <taxon>Desulfobacteria</taxon>
        <taxon>Desulfobacterales</taxon>
        <taxon>Desulfobacteriaceae</taxon>
        <taxon>Desulfobacterium</taxon>
        <taxon>environmental samples</taxon>
    </lineage>
</organism>
<keyword evidence="4 8" id="KW-0441">Lipid A biosynthesis</keyword>
<dbReference type="GO" id="GO:0019171">
    <property type="term" value="F:(3R)-hydroxyacyl-[acyl-carrier-protein] dehydratase activity"/>
    <property type="evidence" value="ECO:0007669"/>
    <property type="project" value="UniProtKB-EC"/>
</dbReference>
<proteinExistence type="inferred from homology"/>
<dbReference type="AlphaFoldDB" id="E1YF87"/>
<dbReference type="CDD" id="cd01288">
    <property type="entry name" value="FabZ"/>
    <property type="match status" value="1"/>
</dbReference>
<evidence type="ECO:0000313" key="9">
    <source>
        <dbReference type="EMBL" id="CBX29231.1"/>
    </source>
</evidence>
<dbReference type="InterPro" id="IPR010084">
    <property type="entry name" value="FabZ"/>
</dbReference>
<dbReference type="InterPro" id="IPR029069">
    <property type="entry name" value="HotDog_dom_sf"/>
</dbReference>
<keyword evidence="5 8" id="KW-0443">Lipid metabolism</keyword>
<keyword evidence="6 8" id="KW-0456">Lyase</keyword>
<comment type="similarity">
    <text evidence="8">Belongs to the thioester dehydratase family. FabZ subfamily.</text>
</comment>
<dbReference type="Pfam" id="PF07977">
    <property type="entry name" value="FabA"/>
    <property type="match status" value="1"/>
</dbReference>
<comment type="catalytic activity">
    <reaction evidence="8">
        <text>a (3R)-hydroxyacyl-[ACP] = a (2E)-enoyl-[ACP] + H2O</text>
        <dbReference type="Rhea" id="RHEA:13097"/>
        <dbReference type="Rhea" id="RHEA-COMP:9925"/>
        <dbReference type="Rhea" id="RHEA-COMP:9945"/>
        <dbReference type="ChEBI" id="CHEBI:15377"/>
        <dbReference type="ChEBI" id="CHEBI:78784"/>
        <dbReference type="ChEBI" id="CHEBI:78827"/>
        <dbReference type="EC" id="4.2.1.59"/>
    </reaction>
</comment>
<feature type="active site" evidence="8">
    <location>
        <position position="60"/>
    </location>
</feature>
<dbReference type="HAMAP" id="MF_00406">
    <property type="entry name" value="FabZ"/>
    <property type="match status" value="1"/>
</dbReference>
<evidence type="ECO:0000256" key="5">
    <source>
        <dbReference type="ARBA" id="ARBA00023098"/>
    </source>
</evidence>
<keyword evidence="2 8" id="KW-0963">Cytoplasm</keyword>
<dbReference type="PANTHER" id="PTHR30272">
    <property type="entry name" value="3-HYDROXYACYL-[ACYL-CARRIER-PROTEIN] DEHYDRATASE"/>
    <property type="match status" value="1"/>
</dbReference>
<accession>E1YF87</accession>
<gene>
    <name evidence="8" type="primary">fabZ</name>
    <name evidence="9" type="ORF">N47_J02120</name>
</gene>
<dbReference type="Gene3D" id="3.10.129.10">
    <property type="entry name" value="Hotdog Thioesterase"/>
    <property type="match status" value="1"/>
</dbReference>
<protein>
    <recommendedName>
        <fullName evidence="8">3-hydroxyacyl-[acyl-carrier-protein] dehydratase FabZ</fullName>
        <ecNumber evidence="8">4.2.1.59</ecNumber>
    </recommendedName>
    <alternativeName>
        <fullName evidence="8">(3R)-hydroxymyristoyl-[acyl-carrier-protein] dehydratase</fullName>
        <shortName evidence="8">(3R)-hydroxymyristoyl-ACP dehydrase</shortName>
    </alternativeName>
    <alternativeName>
        <fullName evidence="8">Beta-hydroxyacyl-ACP dehydratase</fullName>
    </alternativeName>
</protein>
<comment type="subcellular location">
    <subcellularLocation>
        <location evidence="1 8">Cytoplasm</location>
    </subcellularLocation>
</comment>
<dbReference type="GO" id="GO:0009245">
    <property type="term" value="P:lipid A biosynthetic process"/>
    <property type="evidence" value="ECO:0007669"/>
    <property type="project" value="UniProtKB-UniRule"/>
</dbReference>
<dbReference type="GO" id="GO:0006633">
    <property type="term" value="P:fatty acid biosynthetic process"/>
    <property type="evidence" value="ECO:0007669"/>
    <property type="project" value="UniProtKB-UniRule"/>
</dbReference>
<dbReference type="FunFam" id="3.10.129.10:FF:000001">
    <property type="entry name" value="3-hydroxyacyl-[acyl-carrier-protein] dehydratase FabZ"/>
    <property type="match status" value="1"/>
</dbReference>
<dbReference type="GO" id="GO:0016020">
    <property type="term" value="C:membrane"/>
    <property type="evidence" value="ECO:0007669"/>
    <property type="project" value="GOC"/>
</dbReference>
<reference evidence="9" key="1">
    <citation type="journal article" date="2011" name="Environ. Microbiol.">
        <title>Genomic insights into the metabolic potential of the polycyclic aromatic hydrocarbon degrading sulfate-reducing Deltaproteobacterium N47.</title>
        <authorList>
            <person name="Bergmann F."/>
            <person name="Selesi D."/>
            <person name="Weinmaier T."/>
            <person name="Tischler P."/>
            <person name="Rattei T."/>
            <person name="Meckenstock R.U."/>
        </authorList>
    </citation>
    <scope>NUCLEOTIDE SEQUENCE</scope>
</reference>
<sequence length="157" mass="17369">MLSLIDGEKMEKILDVTEIMKLLPHRYPFILIDRVVEFVAGESLVALKNVTINEPFFSGHFPGTPIMPGVLIVEAMAQAGGVLFAVSNPDRKYGDPIYFMGMDKVRFRKPVVPGDQIIFDIKVLNMRTKVVKIAGIAKVDGKCVAEAELMATFGEKL</sequence>
<dbReference type="InterPro" id="IPR013114">
    <property type="entry name" value="FabA_FabZ"/>
</dbReference>
<evidence type="ECO:0000256" key="7">
    <source>
        <dbReference type="ARBA" id="ARBA00025049"/>
    </source>
</evidence>
<name>E1YF87_9BACT</name>
<evidence type="ECO:0000256" key="6">
    <source>
        <dbReference type="ARBA" id="ARBA00023239"/>
    </source>
</evidence>
<evidence type="ECO:0000256" key="2">
    <source>
        <dbReference type="ARBA" id="ARBA00022490"/>
    </source>
</evidence>